<protein>
    <submittedName>
        <fullName evidence="1">Uncharacterized protein</fullName>
    </submittedName>
</protein>
<comment type="caution">
    <text evidence="1">The sequence shown here is derived from an EMBL/GenBank/DDBJ whole genome shotgun (WGS) entry which is preliminary data.</text>
</comment>
<gene>
    <name evidence="1" type="ORF">RRG08_029153</name>
</gene>
<keyword evidence="2" id="KW-1185">Reference proteome</keyword>
<dbReference type="Proteomes" id="UP001283361">
    <property type="component" value="Unassembled WGS sequence"/>
</dbReference>
<dbReference type="AlphaFoldDB" id="A0AAE1CTI2"/>
<reference evidence="1" key="1">
    <citation type="journal article" date="2023" name="G3 (Bethesda)">
        <title>A reference genome for the long-term kleptoplast-retaining sea slug Elysia crispata morphotype clarki.</title>
        <authorList>
            <person name="Eastman K.E."/>
            <person name="Pendleton A.L."/>
            <person name="Shaikh M.A."/>
            <person name="Suttiyut T."/>
            <person name="Ogas R."/>
            <person name="Tomko P."/>
            <person name="Gavelis G."/>
            <person name="Widhalm J.R."/>
            <person name="Wisecaver J.H."/>
        </authorList>
    </citation>
    <scope>NUCLEOTIDE SEQUENCE</scope>
    <source>
        <strain evidence="1">ECLA1</strain>
    </source>
</reference>
<sequence>MPNSKRFRVIFRPRPSGTPIFQAGCSTHDVGVWGAEIGNSLSGLFVARFRTFHLLSLVWGDSVSVWYPWRVRVVSSSSQQQLAPTGSRSVVVWYTGENRDEAIHPAQTTGRPALSEALSLQLVSAAFHCHFSSTFRGAHESRLESGRDSPLHSTERRKSVLRETETVCLKSQSPDSTARYCLIAMDAVHVAM</sequence>
<accession>A0AAE1CTI2</accession>
<dbReference type="EMBL" id="JAWDGP010006848">
    <property type="protein sequence ID" value="KAK3734478.1"/>
    <property type="molecule type" value="Genomic_DNA"/>
</dbReference>
<proteinExistence type="predicted"/>
<organism evidence="1 2">
    <name type="scientific">Elysia crispata</name>
    <name type="common">lettuce slug</name>
    <dbReference type="NCBI Taxonomy" id="231223"/>
    <lineage>
        <taxon>Eukaryota</taxon>
        <taxon>Metazoa</taxon>
        <taxon>Spiralia</taxon>
        <taxon>Lophotrochozoa</taxon>
        <taxon>Mollusca</taxon>
        <taxon>Gastropoda</taxon>
        <taxon>Heterobranchia</taxon>
        <taxon>Euthyneura</taxon>
        <taxon>Panpulmonata</taxon>
        <taxon>Sacoglossa</taxon>
        <taxon>Placobranchoidea</taxon>
        <taxon>Plakobranchidae</taxon>
        <taxon>Elysia</taxon>
    </lineage>
</organism>
<name>A0AAE1CTI2_9GAST</name>
<evidence type="ECO:0000313" key="1">
    <source>
        <dbReference type="EMBL" id="KAK3734478.1"/>
    </source>
</evidence>
<evidence type="ECO:0000313" key="2">
    <source>
        <dbReference type="Proteomes" id="UP001283361"/>
    </source>
</evidence>